<reference evidence="1 2" key="1">
    <citation type="submission" date="2017-02" db="EMBL/GenBank/DDBJ databases">
        <authorList>
            <person name="Peterson S.W."/>
        </authorList>
    </citation>
    <scope>NUCLEOTIDE SEQUENCE [LARGE SCALE GENOMIC DNA]</scope>
    <source>
        <strain evidence="2">type strain: NCCB 100098</strain>
    </source>
</reference>
<evidence type="ECO:0000313" key="1">
    <source>
        <dbReference type="EMBL" id="SKC30717.1"/>
    </source>
</evidence>
<dbReference type="OrthoDB" id="5819198at2"/>
<gene>
    <name evidence="1" type="ORF">CZ809_00194</name>
</gene>
<dbReference type="EMBL" id="FUZI01000001">
    <property type="protein sequence ID" value="SKC30717.1"/>
    <property type="molecule type" value="Genomic_DNA"/>
</dbReference>
<proteinExistence type="predicted"/>
<name>A0A1T5HV59_9GAMM</name>
<dbReference type="RefSeq" id="WP_080155580.1">
    <property type="nucleotide sequence ID" value="NZ_FUZI01000001.1"/>
</dbReference>
<protein>
    <submittedName>
        <fullName evidence="1">Uncharacterized protein</fullName>
    </submittedName>
</protein>
<evidence type="ECO:0000313" key="2">
    <source>
        <dbReference type="Proteomes" id="UP000189966"/>
    </source>
</evidence>
<dbReference type="Proteomes" id="UP000189966">
    <property type="component" value="Unassembled WGS sequence"/>
</dbReference>
<organism evidence="1 2">
    <name type="scientific">Photobacterium piscicola</name>
    <dbReference type="NCBI Taxonomy" id="1378299"/>
    <lineage>
        <taxon>Bacteria</taxon>
        <taxon>Pseudomonadati</taxon>
        <taxon>Pseudomonadota</taxon>
        <taxon>Gammaproteobacteria</taxon>
        <taxon>Vibrionales</taxon>
        <taxon>Vibrionaceae</taxon>
        <taxon>Photobacterium</taxon>
    </lineage>
</organism>
<dbReference type="AlphaFoldDB" id="A0A1T5HV59"/>
<sequence>MSKSIDWFCKIVRVAGVNFPGAASLVQFQAELDSMALSKRIKKLEDPISYLHEDIQEVSKLIYAQLVTCDSVNLDFDDDFYVKYSRPLAALTKSGYVSQNNFLGSRIPLGINLIDPSFILYMCAIAGDSKTMERLVKTVDECPVGQWLNGKVLKEELVIPLFVVRAVFEVYEAKGYGLLSREIGSCNYMGNA</sequence>
<accession>A0A1T5HV59</accession>